<dbReference type="SUPFAM" id="SSF52047">
    <property type="entry name" value="RNI-like"/>
    <property type="match status" value="1"/>
</dbReference>
<dbReference type="OrthoDB" id="42132at2759"/>
<evidence type="ECO:0000256" key="1">
    <source>
        <dbReference type="ARBA" id="ARBA00022468"/>
    </source>
</evidence>
<dbReference type="SMART" id="SM00368">
    <property type="entry name" value="LRR_RI"/>
    <property type="match status" value="4"/>
</dbReference>
<accession>A0A1E7FTG1</accession>
<keyword evidence="1" id="KW-0343">GTPase activation</keyword>
<evidence type="ECO:0000256" key="3">
    <source>
        <dbReference type="ARBA" id="ARBA00022737"/>
    </source>
</evidence>
<keyword evidence="3" id="KW-0677">Repeat</keyword>
<evidence type="ECO:0000256" key="2">
    <source>
        <dbReference type="ARBA" id="ARBA00022614"/>
    </source>
</evidence>
<dbReference type="PANTHER" id="PTHR24113">
    <property type="entry name" value="RAN GTPASE-ACTIVATING PROTEIN 1"/>
    <property type="match status" value="1"/>
</dbReference>
<dbReference type="InterPro" id="IPR001611">
    <property type="entry name" value="Leu-rich_rpt"/>
</dbReference>
<organism evidence="4 5">
    <name type="scientific">Fragilariopsis cylindrus CCMP1102</name>
    <dbReference type="NCBI Taxonomy" id="635003"/>
    <lineage>
        <taxon>Eukaryota</taxon>
        <taxon>Sar</taxon>
        <taxon>Stramenopiles</taxon>
        <taxon>Ochrophyta</taxon>
        <taxon>Bacillariophyta</taxon>
        <taxon>Bacillariophyceae</taxon>
        <taxon>Bacillariophycidae</taxon>
        <taxon>Bacillariales</taxon>
        <taxon>Bacillariaceae</taxon>
        <taxon>Fragilariopsis</taxon>
    </lineage>
</organism>
<reference evidence="4 5" key="1">
    <citation type="submission" date="2016-09" db="EMBL/GenBank/DDBJ databases">
        <title>Extensive genetic diversity and differential bi-allelic expression allows diatom success in the polar Southern Ocean.</title>
        <authorList>
            <consortium name="DOE Joint Genome Institute"/>
            <person name="Mock T."/>
            <person name="Otillar R.P."/>
            <person name="Strauss J."/>
            <person name="Dupont C."/>
            <person name="Frickenhaus S."/>
            <person name="Maumus F."/>
            <person name="Mcmullan M."/>
            <person name="Sanges R."/>
            <person name="Schmutz J."/>
            <person name="Toseland A."/>
            <person name="Valas R."/>
            <person name="Veluchamy A."/>
            <person name="Ward B.J."/>
            <person name="Allen A."/>
            <person name="Barry K."/>
            <person name="Falciatore A."/>
            <person name="Ferrante M."/>
            <person name="Fortunato A.E."/>
            <person name="Gloeckner G."/>
            <person name="Gruber A."/>
            <person name="Hipkin R."/>
            <person name="Janech M."/>
            <person name="Kroth P."/>
            <person name="Leese F."/>
            <person name="Lindquist E."/>
            <person name="Lyon B.R."/>
            <person name="Martin J."/>
            <person name="Mayer C."/>
            <person name="Parker M."/>
            <person name="Quesneville H."/>
            <person name="Raymond J."/>
            <person name="Uhlig C."/>
            <person name="Valentin K.U."/>
            <person name="Worden A.Z."/>
            <person name="Armbrust E.V."/>
            <person name="Bowler C."/>
            <person name="Green B."/>
            <person name="Moulton V."/>
            <person name="Van Oosterhout C."/>
            <person name="Grigoriev I."/>
        </authorList>
    </citation>
    <scope>NUCLEOTIDE SEQUENCE [LARGE SCALE GENOMIC DNA]</scope>
    <source>
        <strain evidence="4 5">CCMP1102</strain>
    </source>
</reference>
<dbReference type="InterPro" id="IPR027038">
    <property type="entry name" value="RanGap"/>
</dbReference>
<dbReference type="AlphaFoldDB" id="A0A1E7FTG1"/>
<keyword evidence="5" id="KW-1185">Reference proteome</keyword>
<dbReference type="GO" id="GO:0031267">
    <property type="term" value="F:small GTPase binding"/>
    <property type="evidence" value="ECO:0007669"/>
    <property type="project" value="TreeGrafter"/>
</dbReference>
<dbReference type="GO" id="GO:0048471">
    <property type="term" value="C:perinuclear region of cytoplasm"/>
    <property type="evidence" value="ECO:0007669"/>
    <property type="project" value="TreeGrafter"/>
</dbReference>
<dbReference type="EMBL" id="KV784354">
    <property type="protein sequence ID" value="OEU21404.1"/>
    <property type="molecule type" value="Genomic_DNA"/>
</dbReference>
<dbReference type="GO" id="GO:0006913">
    <property type="term" value="P:nucleocytoplasmic transport"/>
    <property type="evidence" value="ECO:0007669"/>
    <property type="project" value="TreeGrafter"/>
</dbReference>
<dbReference type="GO" id="GO:0005829">
    <property type="term" value="C:cytosol"/>
    <property type="evidence" value="ECO:0007669"/>
    <property type="project" value="TreeGrafter"/>
</dbReference>
<keyword evidence="2" id="KW-0433">Leucine-rich repeat</keyword>
<dbReference type="PANTHER" id="PTHR24113:SF12">
    <property type="entry name" value="RAN GTPASE-ACTIVATING PROTEIN 1"/>
    <property type="match status" value="1"/>
</dbReference>
<dbReference type="GO" id="GO:0005634">
    <property type="term" value="C:nucleus"/>
    <property type="evidence" value="ECO:0007669"/>
    <property type="project" value="TreeGrafter"/>
</dbReference>
<dbReference type="InterPro" id="IPR032675">
    <property type="entry name" value="LRR_dom_sf"/>
</dbReference>
<dbReference type="Proteomes" id="UP000095751">
    <property type="component" value="Unassembled WGS sequence"/>
</dbReference>
<name>A0A1E7FTG1_9STRA</name>
<evidence type="ECO:0000313" key="4">
    <source>
        <dbReference type="EMBL" id="OEU21404.1"/>
    </source>
</evidence>
<dbReference type="GO" id="GO:0005096">
    <property type="term" value="F:GTPase activator activity"/>
    <property type="evidence" value="ECO:0007669"/>
    <property type="project" value="UniProtKB-KW"/>
</dbReference>
<evidence type="ECO:0000313" key="5">
    <source>
        <dbReference type="Proteomes" id="UP000095751"/>
    </source>
</evidence>
<dbReference type="Gene3D" id="3.80.10.10">
    <property type="entry name" value="Ribonuclease Inhibitor"/>
    <property type="match status" value="2"/>
</dbReference>
<protein>
    <submittedName>
        <fullName evidence="4">RNI-like protein</fullName>
    </submittedName>
</protein>
<dbReference type="InParanoid" id="A0A1E7FTG1"/>
<sequence>MILRNLVLSDKNFRQELKNKLVSDRTIKSLTLCNISRRSSISLDFLIGNNDNDSVSVNEEATASTATGIEELIVERCHLDSDGCKAIGQVLSSSSTKLKSFKMIHVTLLLNNENDDDDGDDSCITPIIDGINQAGRNGWLESIDFQRIVTTTKPTPTTTMMVGSGNAQTQLRRLFTSSFKNCINLRSLRLSDCNIGCRSTSTDDDDDNDDDDVHELANTIQKLLSQYGKLQSLDLCRNHIDGNGIEILLQSGLSSYHDDHGGSTSSLKRLILSHNPIGDDGAIHLSRFFSSSSRNNTSNSSTSTDLMTPRKTSNTKIESISLIDCDIWSPGCYILSKELKHFNTLRELIVDGEWEDHLDTIIESLNSTNVVLQHLSIHSQSYYDDNEEKDDGNNNDYTIIDQQWKQIDYYLALNRAKLRRLSTKQNLSFALWPTVLKNMNNDNNNNNDITTRKKNSNNNLYADVWYDVIRRRPELVASVSPSST</sequence>
<proteinExistence type="predicted"/>
<dbReference type="Pfam" id="PF13516">
    <property type="entry name" value="LRR_6"/>
    <property type="match status" value="2"/>
</dbReference>
<gene>
    <name evidence="4" type="ORF">FRACYDRAFT_235027</name>
</gene>
<dbReference type="KEGG" id="fcy:FRACYDRAFT_235027"/>